<dbReference type="Proteomes" id="UP000029228">
    <property type="component" value="Unassembled WGS sequence"/>
</dbReference>
<dbReference type="InterPro" id="IPR029044">
    <property type="entry name" value="Nucleotide-diphossugar_trans"/>
</dbReference>
<evidence type="ECO:0000256" key="3">
    <source>
        <dbReference type="ARBA" id="ARBA00022679"/>
    </source>
</evidence>
<evidence type="ECO:0000313" key="5">
    <source>
        <dbReference type="EMBL" id="GAL18231.1"/>
    </source>
</evidence>
<feature type="domain" description="Glycosyltransferase 2-like" evidence="4">
    <location>
        <begin position="9"/>
        <end position="114"/>
    </location>
</feature>
<dbReference type="STRING" id="990268.JCM19235_6784"/>
<keyword evidence="6" id="KW-1185">Reference proteome</keyword>
<accession>A0A090RSG4</accession>
<keyword evidence="3 5" id="KW-0808">Transferase</keyword>
<reference evidence="5 6" key="2">
    <citation type="submission" date="2014-09" db="EMBL/GenBank/DDBJ databases">
        <authorList>
            <consortium name="NBRP consortium"/>
            <person name="Sawabe T."/>
            <person name="Meirelles P."/>
            <person name="Nakanishi M."/>
            <person name="Sayaka M."/>
            <person name="Hattori M."/>
            <person name="Ohkuma M."/>
        </authorList>
    </citation>
    <scope>NUCLEOTIDE SEQUENCE [LARGE SCALE GENOMIC DNA]</scope>
    <source>
        <strain evidence="6">JCM19235</strain>
    </source>
</reference>
<organism evidence="5 6">
    <name type="scientific">Vibrio maritimus</name>
    <dbReference type="NCBI Taxonomy" id="990268"/>
    <lineage>
        <taxon>Bacteria</taxon>
        <taxon>Pseudomonadati</taxon>
        <taxon>Pseudomonadota</taxon>
        <taxon>Gammaproteobacteria</taxon>
        <taxon>Vibrionales</taxon>
        <taxon>Vibrionaceae</taxon>
        <taxon>Vibrio</taxon>
    </lineage>
</organism>
<reference evidence="5 6" key="1">
    <citation type="submission" date="2014-09" db="EMBL/GenBank/DDBJ databases">
        <title>Vibrio maritimus JCM 19235. (C45) whole genome shotgun sequence.</title>
        <authorList>
            <person name="Sawabe T."/>
            <person name="Meirelles P."/>
            <person name="Nakanishi M."/>
            <person name="Sayaka M."/>
            <person name="Hattori M."/>
            <person name="Ohkuma M."/>
        </authorList>
    </citation>
    <scope>NUCLEOTIDE SEQUENCE [LARGE SCALE GENOMIC DNA]</scope>
    <source>
        <strain evidence="6">JCM19235</strain>
    </source>
</reference>
<protein>
    <submittedName>
        <fullName evidence="5">Glycosyl transferase family 2</fullName>
    </submittedName>
</protein>
<name>A0A090RSG4_9VIBR</name>
<sequence>MNKQYSADIIILSWDRLEETIAAIESSLAQKGVKLSVIVVDQGSKPETIEALRTYCNEHHQITLVCNQDNKGVPGGRNQASALGASEFIVSLDNDAEFVDEFQVAKACELMAEREDLGALAFGY</sequence>
<dbReference type="AlphaFoldDB" id="A0A090RSG4"/>
<dbReference type="Gene3D" id="3.90.550.10">
    <property type="entry name" value="Spore Coat Polysaccharide Biosynthesis Protein SpsA, Chain A"/>
    <property type="match status" value="1"/>
</dbReference>
<dbReference type="GO" id="GO:0016757">
    <property type="term" value="F:glycosyltransferase activity"/>
    <property type="evidence" value="ECO:0007669"/>
    <property type="project" value="UniProtKB-KW"/>
</dbReference>
<dbReference type="EMBL" id="BBMR01000002">
    <property type="protein sequence ID" value="GAL18231.1"/>
    <property type="molecule type" value="Genomic_DNA"/>
</dbReference>
<proteinExistence type="inferred from homology"/>
<comment type="caution">
    <text evidence="5">The sequence shown here is derived from an EMBL/GenBank/DDBJ whole genome shotgun (WGS) entry which is preliminary data.</text>
</comment>
<evidence type="ECO:0000313" key="6">
    <source>
        <dbReference type="Proteomes" id="UP000029228"/>
    </source>
</evidence>
<evidence type="ECO:0000256" key="1">
    <source>
        <dbReference type="ARBA" id="ARBA00006739"/>
    </source>
</evidence>
<gene>
    <name evidence="5" type="ORF">JCM19235_6784</name>
</gene>
<evidence type="ECO:0000259" key="4">
    <source>
        <dbReference type="Pfam" id="PF00535"/>
    </source>
</evidence>
<keyword evidence="2" id="KW-0328">Glycosyltransferase</keyword>
<dbReference type="PANTHER" id="PTHR43179:SF12">
    <property type="entry name" value="GALACTOFURANOSYLTRANSFERASE GLFT2"/>
    <property type="match status" value="1"/>
</dbReference>
<dbReference type="InterPro" id="IPR001173">
    <property type="entry name" value="Glyco_trans_2-like"/>
</dbReference>
<dbReference type="Pfam" id="PF00535">
    <property type="entry name" value="Glycos_transf_2"/>
    <property type="match status" value="1"/>
</dbReference>
<comment type="similarity">
    <text evidence="1">Belongs to the glycosyltransferase 2 family.</text>
</comment>
<dbReference type="PANTHER" id="PTHR43179">
    <property type="entry name" value="RHAMNOSYLTRANSFERASE WBBL"/>
    <property type="match status" value="1"/>
</dbReference>
<dbReference type="SUPFAM" id="SSF53448">
    <property type="entry name" value="Nucleotide-diphospho-sugar transferases"/>
    <property type="match status" value="1"/>
</dbReference>
<evidence type="ECO:0000256" key="2">
    <source>
        <dbReference type="ARBA" id="ARBA00022676"/>
    </source>
</evidence>